<dbReference type="Proteomes" id="UP001244341">
    <property type="component" value="Chromosome 4b"/>
</dbReference>
<accession>A0ABY8TXT5</accession>
<dbReference type="SUPFAM" id="SSF81383">
    <property type="entry name" value="F-box domain"/>
    <property type="match status" value="1"/>
</dbReference>
<evidence type="ECO:0008006" key="4">
    <source>
        <dbReference type="Google" id="ProtNLM"/>
    </source>
</evidence>
<dbReference type="PANTHER" id="PTHR38926:SF5">
    <property type="entry name" value="F-BOX AND LEUCINE-RICH REPEAT PROTEIN 6"/>
    <property type="match status" value="1"/>
</dbReference>
<evidence type="ECO:0000256" key="1">
    <source>
        <dbReference type="ARBA" id="ARBA00004430"/>
    </source>
</evidence>
<dbReference type="PANTHER" id="PTHR38926">
    <property type="entry name" value="F-BOX DOMAIN CONTAINING PROTEIN, EXPRESSED"/>
    <property type="match status" value="1"/>
</dbReference>
<sequence length="572" mass="61801">MEEEMAETALPLDVVQIVLGYLTDSRSVAAARQACSSWRQAAAAAPCAVRVVLPSGVANMRDKLTLLLRLMPGLSGLQANVAAGSDTAYTSTCLQDILAFQNLRQLELAFADSQELATPDVSQLASLRGLTALRLSNVSLGAAADSGPLSALQNLQELSLVHHSKVSALMVGDSHLQVLGKLAGLKSLVLQGRMCSATDEGLLALSGLAGLSSLSISWVPWQSQITQPAALQLLASLTQLKSLHLGGAELLLPSTPYHPGEQMRAVLAAKSNELQEFKLQFNCCGTGVEKALVSLGEVRRKLTGLQWSYAKLSGPSSVNLLASCTNLRSLKLRLWYQDYNLTPFDFNLLDLSQLAQLRTLVIDKRPPFQQQLPAQQSAISMPITTGMLTKLSRCWPHLEKLQLGFARSDFGHAAPLEGLAGFSQLRSLSVHCYDQAWEAARNSSAGWEAPPRLPLLQHLQLKHCALDGIGLEDVITAPGELRSLQLVEVVGLSPRDIALMPCLASLLRLTLIAAKEDAWLGLAPLRLLSKLPELRHLDWVVSERALPARSKATDLQALLQFGKLQDWDKSGL</sequence>
<organism evidence="2 3">
    <name type="scientific">Tetradesmus obliquus</name>
    <name type="common">Green alga</name>
    <name type="synonym">Acutodesmus obliquus</name>
    <dbReference type="NCBI Taxonomy" id="3088"/>
    <lineage>
        <taxon>Eukaryota</taxon>
        <taxon>Viridiplantae</taxon>
        <taxon>Chlorophyta</taxon>
        <taxon>core chlorophytes</taxon>
        <taxon>Chlorophyceae</taxon>
        <taxon>CS clade</taxon>
        <taxon>Sphaeropleales</taxon>
        <taxon>Scenedesmaceae</taxon>
        <taxon>Tetradesmus</taxon>
    </lineage>
</organism>
<dbReference type="InterPro" id="IPR036047">
    <property type="entry name" value="F-box-like_dom_sf"/>
</dbReference>
<evidence type="ECO:0000313" key="3">
    <source>
        <dbReference type="Proteomes" id="UP001244341"/>
    </source>
</evidence>
<dbReference type="InterPro" id="IPR032675">
    <property type="entry name" value="LRR_dom_sf"/>
</dbReference>
<proteinExistence type="predicted"/>
<dbReference type="EMBL" id="CP126211">
    <property type="protein sequence ID" value="WIA13193.1"/>
    <property type="molecule type" value="Genomic_DNA"/>
</dbReference>
<evidence type="ECO:0000313" key="2">
    <source>
        <dbReference type="EMBL" id="WIA13193.1"/>
    </source>
</evidence>
<keyword evidence="3" id="KW-1185">Reference proteome</keyword>
<protein>
    <recommendedName>
        <fullName evidence="4">F-box domain-containing protein</fullName>
    </recommendedName>
</protein>
<gene>
    <name evidence="2" type="ORF">OEZ85_006785</name>
</gene>
<dbReference type="Gene3D" id="3.80.10.10">
    <property type="entry name" value="Ribonuclease Inhibitor"/>
    <property type="match status" value="2"/>
</dbReference>
<reference evidence="2 3" key="1">
    <citation type="submission" date="2023-05" db="EMBL/GenBank/DDBJ databases">
        <title>A 100% complete, gapless, phased diploid assembly of the Scenedesmus obliquus UTEX 3031 genome.</title>
        <authorList>
            <person name="Biondi T.C."/>
            <person name="Hanschen E.R."/>
            <person name="Kwon T."/>
            <person name="Eng W."/>
            <person name="Kruse C.P.S."/>
            <person name="Koehler S.I."/>
            <person name="Kunde Y."/>
            <person name="Gleasner C.D."/>
            <person name="You Mak K.T."/>
            <person name="Polle J."/>
            <person name="Hovde B.T."/>
            <person name="Starkenburg S.R."/>
        </authorList>
    </citation>
    <scope>NUCLEOTIDE SEQUENCE [LARGE SCALE GENOMIC DNA]</scope>
    <source>
        <strain evidence="2 3">DOE0152z</strain>
    </source>
</reference>
<comment type="subcellular location">
    <subcellularLocation>
        <location evidence="1">Cytoplasm</location>
        <location evidence="1">Cytoskeleton</location>
        <location evidence="1">Cilium axoneme</location>
    </subcellularLocation>
</comment>
<name>A0ABY8TXT5_TETOB</name>
<dbReference type="SUPFAM" id="SSF52047">
    <property type="entry name" value="RNI-like"/>
    <property type="match status" value="1"/>
</dbReference>